<organism evidence="1 2">
    <name type="scientific">Dallia pectoralis</name>
    <name type="common">Alaska blackfish</name>
    <dbReference type="NCBI Taxonomy" id="75939"/>
    <lineage>
        <taxon>Eukaryota</taxon>
        <taxon>Metazoa</taxon>
        <taxon>Chordata</taxon>
        <taxon>Craniata</taxon>
        <taxon>Vertebrata</taxon>
        <taxon>Euteleostomi</taxon>
        <taxon>Actinopterygii</taxon>
        <taxon>Neopterygii</taxon>
        <taxon>Teleostei</taxon>
        <taxon>Protacanthopterygii</taxon>
        <taxon>Esociformes</taxon>
        <taxon>Umbridae</taxon>
        <taxon>Dallia</taxon>
    </lineage>
</organism>
<proteinExistence type="predicted"/>
<keyword evidence="2" id="KW-1185">Reference proteome</keyword>
<dbReference type="Proteomes" id="UP001157502">
    <property type="component" value="Chromosome 9"/>
</dbReference>
<comment type="caution">
    <text evidence="1">The sequence shown here is derived from an EMBL/GenBank/DDBJ whole genome shotgun (WGS) entry which is preliminary data.</text>
</comment>
<accession>A0ACC2GTZ4</accession>
<name>A0ACC2GTZ4_DALPE</name>
<dbReference type="EMBL" id="CM055736">
    <property type="protein sequence ID" value="KAJ8007121.1"/>
    <property type="molecule type" value="Genomic_DNA"/>
</dbReference>
<evidence type="ECO:0000313" key="1">
    <source>
        <dbReference type="EMBL" id="KAJ8007121.1"/>
    </source>
</evidence>
<reference evidence="1" key="1">
    <citation type="submission" date="2021-05" db="EMBL/GenBank/DDBJ databases">
        <authorList>
            <person name="Pan Q."/>
            <person name="Jouanno E."/>
            <person name="Zahm M."/>
            <person name="Klopp C."/>
            <person name="Cabau C."/>
            <person name="Louis A."/>
            <person name="Berthelot C."/>
            <person name="Parey E."/>
            <person name="Roest Crollius H."/>
            <person name="Montfort J."/>
            <person name="Robinson-Rechavi M."/>
            <person name="Bouchez O."/>
            <person name="Lampietro C."/>
            <person name="Lopez Roques C."/>
            <person name="Donnadieu C."/>
            <person name="Postlethwait J."/>
            <person name="Bobe J."/>
            <person name="Dillon D."/>
            <person name="Chandos A."/>
            <person name="von Hippel F."/>
            <person name="Guiguen Y."/>
        </authorList>
    </citation>
    <scope>NUCLEOTIDE SEQUENCE</scope>
    <source>
        <strain evidence="1">YG-Jan2019</strain>
    </source>
</reference>
<evidence type="ECO:0000313" key="2">
    <source>
        <dbReference type="Proteomes" id="UP001157502"/>
    </source>
</evidence>
<protein>
    <submittedName>
        <fullName evidence="1">Uncharacterized protein</fullName>
    </submittedName>
</protein>
<gene>
    <name evidence="1" type="ORF">DPEC_G00114270</name>
</gene>
<sequence length="67" mass="7475">MMEPGQGTEPQSPSIEQARSRFIHVRIEVCDIISESARGEAIQFGFCISADKGRRHADMPPVYLVMP</sequence>